<organism evidence="1 2">
    <name type="scientific">Coemansia helicoidea</name>
    <dbReference type="NCBI Taxonomy" id="1286919"/>
    <lineage>
        <taxon>Eukaryota</taxon>
        <taxon>Fungi</taxon>
        <taxon>Fungi incertae sedis</taxon>
        <taxon>Zoopagomycota</taxon>
        <taxon>Kickxellomycotina</taxon>
        <taxon>Kickxellomycetes</taxon>
        <taxon>Kickxellales</taxon>
        <taxon>Kickxellaceae</taxon>
        <taxon>Coemansia</taxon>
    </lineage>
</organism>
<feature type="non-terminal residue" evidence="1">
    <location>
        <position position="182"/>
    </location>
</feature>
<protein>
    <submittedName>
        <fullName evidence="1">Uncharacterized protein</fullName>
    </submittedName>
</protein>
<evidence type="ECO:0000313" key="2">
    <source>
        <dbReference type="Proteomes" id="UP001140087"/>
    </source>
</evidence>
<gene>
    <name evidence="1" type="ORF">H4R21_004408</name>
</gene>
<name>A0ACC1KY00_9FUNG</name>
<sequence>MGWLSAAAWELCMAMLPHRSTRALLVPVLCVALLAPLAATSGAQSRARFEPTPHALGSADGLYVPRARHLAEHHDPAVRAAPAVRVPVGSSDDGDSGGQRGQLRAADSPQPRSRGVVFLDRDGSGAVPRKFTIPEPSVVADADHKHVAVLPSKPYAAAVHKHRLLRRGMLERSGVSLARVMI</sequence>
<keyword evidence="2" id="KW-1185">Reference proteome</keyword>
<proteinExistence type="predicted"/>
<dbReference type="EMBL" id="JANBUN010001655">
    <property type="protein sequence ID" value="KAJ2797215.1"/>
    <property type="molecule type" value="Genomic_DNA"/>
</dbReference>
<dbReference type="Proteomes" id="UP001140087">
    <property type="component" value="Unassembled WGS sequence"/>
</dbReference>
<evidence type="ECO:0000313" key="1">
    <source>
        <dbReference type="EMBL" id="KAJ2797215.1"/>
    </source>
</evidence>
<reference evidence="1" key="1">
    <citation type="submission" date="2022-07" db="EMBL/GenBank/DDBJ databases">
        <title>Phylogenomic reconstructions and comparative analyses of Kickxellomycotina fungi.</title>
        <authorList>
            <person name="Reynolds N.K."/>
            <person name="Stajich J.E."/>
            <person name="Barry K."/>
            <person name="Grigoriev I.V."/>
            <person name="Crous P."/>
            <person name="Smith M.E."/>
        </authorList>
    </citation>
    <scope>NUCLEOTIDE SEQUENCE</scope>
    <source>
        <strain evidence="1">BCRC 34780</strain>
    </source>
</reference>
<comment type="caution">
    <text evidence="1">The sequence shown here is derived from an EMBL/GenBank/DDBJ whole genome shotgun (WGS) entry which is preliminary data.</text>
</comment>
<accession>A0ACC1KY00</accession>